<dbReference type="InterPro" id="IPR039261">
    <property type="entry name" value="FNR_nucleotide-bd"/>
</dbReference>
<dbReference type="SUPFAM" id="SSF52343">
    <property type="entry name" value="Ferredoxin reductase-like, C-terminal NADP-linked domain"/>
    <property type="match status" value="1"/>
</dbReference>
<dbReference type="Gene3D" id="3.40.50.80">
    <property type="entry name" value="Nucleotide-binding domain of ferredoxin-NADP reductase (FNR) module"/>
    <property type="match status" value="1"/>
</dbReference>
<keyword evidence="2" id="KW-0001">2Fe-2S</keyword>
<dbReference type="PRINTS" id="PR00409">
    <property type="entry name" value="PHDIOXRDTASE"/>
</dbReference>
<organism evidence="9 10">
    <name type="scientific">Alloalcanivorax profundimaris</name>
    <dbReference type="NCBI Taxonomy" id="2735259"/>
    <lineage>
        <taxon>Bacteria</taxon>
        <taxon>Pseudomonadati</taxon>
        <taxon>Pseudomonadota</taxon>
        <taxon>Gammaproteobacteria</taxon>
        <taxon>Oceanospirillales</taxon>
        <taxon>Alcanivoracaceae</taxon>
        <taxon>Alloalcanivorax</taxon>
    </lineage>
</organism>
<keyword evidence="10" id="KW-1185">Reference proteome</keyword>
<keyword evidence="5" id="KW-0408">Iron</keyword>
<dbReference type="Pfam" id="PF00175">
    <property type="entry name" value="NAD_binding_1"/>
    <property type="match status" value="1"/>
</dbReference>
<evidence type="ECO:0000256" key="1">
    <source>
        <dbReference type="ARBA" id="ARBA00022630"/>
    </source>
</evidence>
<feature type="domain" description="FAD-binding FR-type" evidence="8">
    <location>
        <begin position="3"/>
        <end position="105"/>
    </location>
</feature>
<dbReference type="InterPro" id="IPR036010">
    <property type="entry name" value="2Fe-2S_ferredoxin-like_sf"/>
</dbReference>
<dbReference type="InterPro" id="IPR017938">
    <property type="entry name" value="Riboflavin_synthase-like_b-brl"/>
</dbReference>
<dbReference type="CDD" id="cd06185">
    <property type="entry name" value="PDR_like"/>
    <property type="match status" value="1"/>
</dbReference>
<dbReference type="Pfam" id="PF00111">
    <property type="entry name" value="Fer2"/>
    <property type="match status" value="1"/>
</dbReference>
<dbReference type="InterPro" id="IPR001041">
    <property type="entry name" value="2Fe-2S_ferredoxin-type"/>
</dbReference>
<keyword evidence="6" id="KW-0411">Iron-sulfur</keyword>
<evidence type="ECO:0000256" key="2">
    <source>
        <dbReference type="ARBA" id="ARBA00022714"/>
    </source>
</evidence>
<dbReference type="InterPro" id="IPR012675">
    <property type="entry name" value="Beta-grasp_dom_sf"/>
</dbReference>
<dbReference type="EMBL" id="ARXX01000029">
    <property type="protein sequence ID" value="MBF5056801.1"/>
    <property type="molecule type" value="Genomic_DNA"/>
</dbReference>
<evidence type="ECO:0000313" key="10">
    <source>
        <dbReference type="Proteomes" id="UP000662703"/>
    </source>
</evidence>
<dbReference type="Gene3D" id="3.10.20.30">
    <property type="match status" value="1"/>
</dbReference>
<sequence>MSITWMTLKVVRKDPEAENVVSLELADPTGKELPAFTAGAHVDVEIRPGLIRQYSLYGDPEERRRYRVAVLRTETSRGGSVTVHQSLRQGDTVRVSVPRNHFPLSEGEHPSVLLAGGIGITPLYGMARALHRRGADFELHYCARSEARCAFLGALQDADYRDRVRFYLTGQSPDYRLDLDGVMSNAAPNAHFYVCGPARFIDQVLETGRRHGIDEDRLHREFFAPPEPAADADPDGAFEVRLERSGRTLAVPADKTIAETLKENGVDVELSCEQGVCGTCLTALLEGEADHRDFYQTEAEQAANEQIALCCSRARSPLLVLDL</sequence>
<dbReference type="PROSITE" id="PS51384">
    <property type="entry name" value="FAD_FR"/>
    <property type="match status" value="1"/>
</dbReference>
<dbReference type="PANTHER" id="PTHR47354">
    <property type="entry name" value="NADH OXIDOREDUCTASE HCR"/>
    <property type="match status" value="1"/>
</dbReference>
<dbReference type="InterPro" id="IPR001433">
    <property type="entry name" value="OxRdtase_FAD/NAD-bd"/>
</dbReference>
<evidence type="ECO:0000256" key="5">
    <source>
        <dbReference type="ARBA" id="ARBA00023004"/>
    </source>
</evidence>
<dbReference type="InterPro" id="IPR006058">
    <property type="entry name" value="2Fe2S_fd_BS"/>
</dbReference>
<dbReference type="PANTHER" id="PTHR47354:SF1">
    <property type="entry name" value="CARNITINE MONOOXYGENASE REDUCTASE SUBUNIT"/>
    <property type="match status" value="1"/>
</dbReference>
<keyword evidence="1" id="KW-0285">Flavoprotein</keyword>
<gene>
    <name evidence="9" type="ORF">Y5W_02095</name>
</gene>
<reference evidence="9 10" key="1">
    <citation type="submission" date="2012-09" db="EMBL/GenBank/DDBJ databases">
        <title>Genome Sequence of alkane-degrading Bacterium Alcanivorax sp. 521-1.</title>
        <authorList>
            <person name="Lai Q."/>
            <person name="Shao Z."/>
        </authorList>
    </citation>
    <scope>NUCLEOTIDE SEQUENCE [LARGE SCALE GENOMIC DNA]</scope>
    <source>
        <strain evidence="9 10">521-1</strain>
    </source>
</reference>
<comment type="caution">
    <text evidence="9">The sequence shown here is derived from an EMBL/GenBank/DDBJ whole genome shotgun (WGS) entry which is preliminary data.</text>
</comment>
<evidence type="ECO:0000256" key="3">
    <source>
        <dbReference type="ARBA" id="ARBA00022723"/>
    </source>
</evidence>
<name>A0ABS0ARS1_9GAMM</name>
<dbReference type="InterPro" id="IPR050415">
    <property type="entry name" value="MRET"/>
</dbReference>
<dbReference type="SUPFAM" id="SSF54292">
    <property type="entry name" value="2Fe-2S ferredoxin-like"/>
    <property type="match status" value="1"/>
</dbReference>
<proteinExistence type="predicted"/>
<evidence type="ECO:0000256" key="4">
    <source>
        <dbReference type="ARBA" id="ARBA00023002"/>
    </source>
</evidence>
<keyword evidence="3" id="KW-0479">Metal-binding</keyword>
<dbReference type="Proteomes" id="UP000662703">
    <property type="component" value="Unassembled WGS sequence"/>
</dbReference>
<evidence type="ECO:0000259" key="7">
    <source>
        <dbReference type="PROSITE" id="PS51085"/>
    </source>
</evidence>
<dbReference type="InterPro" id="IPR017927">
    <property type="entry name" value="FAD-bd_FR_type"/>
</dbReference>
<keyword evidence="4" id="KW-0560">Oxidoreductase</keyword>
<dbReference type="PROSITE" id="PS51085">
    <property type="entry name" value="2FE2S_FER_2"/>
    <property type="match status" value="1"/>
</dbReference>
<accession>A0ABS0ARS1</accession>
<feature type="domain" description="2Fe-2S ferredoxin-type" evidence="7">
    <location>
        <begin position="238"/>
        <end position="323"/>
    </location>
</feature>
<dbReference type="SUPFAM" id="SSF63380">
    <property type="entry name" value="Riboflavin synthase domain-like"/>
    <property type="match status" value="1"/>
</dbReference>
<evidence type="ECO:0000313" key="9">
    <source>
        <dbReference type="EMBL" id="MBF5056801.1"/>
    </source>
</evidence>
<dbReference type="PROSITE" id="PS00197">
    <property type="entry name" value="2FE2S_FER_1"/>
    <property type="match status" value="1"/>
</dbReference>
<dbReference type="RefSeq" id="WP_161383544.1">
    <property type="nucleotide sequence ID" value="NZ_ARXX01000029.1"/>
</dbReference>
<evidence type="ECO:0000256" key="6">
    <source>
        <dbReference type="ARBA" id="ARBA00023014"/>
    </source>
</evidence>
<dbReference type="Gene3D" id="2.40.30.10">
    <property type="entry name" value="Translation factors"/>
    <property type="match status" value="1"/>
</dbReference>
<protein>
    <submittedName>
        <fullName evidence="9">Phthalate 4,5-dioxygenase</fullName>
    </submittedName>
</protein>
<dbReference type="CDD" id="cd00207">
    <property type="entry name" value="fer2"/>
    <property type="match status" value="1"/>
</dbReference>
<evidence type="ECO:0000259" key="8">
    <source>
        <dbReference type="PROSITE" id="PS51384"/>
    </source>
</evidence>